<dbReference type="Proteomes" id="UP001180087">
    <property type="component" value="Chromosome"/>
</dbReference>
<organism evidence="3 4">
    <name type="scientific">Aciduricibacillus chroicocephali</name>
    <dbReference type="NCBI Taxonomy" id="3054939"/>
    <lineage>
        <taxon>Bacteria</taxon>
        <taxon>Bacillati</taxon>
        <taxon>Bacillota</taxon>
        <taxon>Bacilli</taxon>
        <taxon>Bacillales</taxon>
        <taxon>Bacillaceae</taxon>
        <taxon>Aciduricibacillus</taxon>
    </lineage>
</organism>
<dbReference type="EMBL" id="CP129113">
    <property type="protein sequence ID" value="WLV25667.1"/>
    <property type="molecule type" value="Genomic_DNA"/>
</dbReference>
<dbReference type="RefSeq" id="WP_348029460.1">
    <property type="nucleotide sequence ID" value="NZ_CP129113.1"/>
</dbReference>
<dbReference type="InterPro" id="IPR014226">
    <property type="entry name" value="Spore_IM_YlbJ"/>
</dbReference>
<feature type="transmembrane region" description="Helical" evidence="1">
    <location>
        <begin position="377"/>
        <end position="398"/>
    </location>
</feature>
<evidence type="ECO:0000313" key="4">
    <source>
        <dbReference type="Proteomes" id="UP001180087"/>
    </source>
</evidence>
<feature type="domain" description="Nucleoside transporter/FeoB GTPase Gate" evidence="2">
    <location>
        <begin position="43"/>
        <end position="136"/>
    </location>
</feature>
<keyword evidence="1" id="KW-1133">Transmembrane helix</keyword>
<feature type="transmembrane region" description="Helical" evidence="1">
    <location>
        <begin position="147"/>
        <end position="169"/>
    </location>
</feature>
<dbReference type="NCBIfam" id="TIGR02871">
    <property type="entry name" value="spore_ylbJ"/>
    <property type="match status" value="1"/>
</dbReference>
<feature type="transmembrane region" description="Helical" evidence="1">
    <location>
        <begin position="120"/>
        <end position="141"/>
    </location>
</feature>
<keyword evidence="4" id="KW-1185">Reference proteome</keyword>
<sequence length="409" mass="45056">MKQILHTLLFAGATSFIALGLITFPDQAVGASIHGLNMWWEIVFPSLLPFFITAELLISFGVVRFLGVLFEPVMRPLFRVPGAGSFGWIMGMASGYPTGAKIAVRLREEKQLTRIEAERLVCFTNASSPLFIFGAVSIGFFHDSKLGILLAISHYAGNAIVGICMRFYGHKEERNTTSKQTKKSGMPLLRALREMHRTRLREKRPLGEIASTAVINSIKTLVMVGGFIILFSVLTKLLYLTGITPVIASILTIILEMLSLPGELGLPIMSGMFEITLGSQMISQLALDDMFGMAIAVSFILGFNGFSIQSQVASILAKSDIRFKPYFFARILHGIIAASLTFLLYKPLYLNRQVFDYQHFPVTETVFSEQVNDLIEVTAIAGPILTIGCLALAAYLMLVQILKTKKNSA</sequence>
<reference evidence="3" key="1">
    <citation type="submission" date="2023-06" db="EMBL/GenBank/DDBJ databases">
        <title>A Treasure from Seagulls: Isolation and Description of Aciduricobacillus qingdaonensis gen. nov., sp. nov., a Rare Obligately Uric Acid-utilizing Member in the Family Bacillaceae.</title>
        <authorList>
            <person name="Liu W."/>
            <person name="Wang B."/>
        </authorList>
    </citation>
    <scope>NUCLEOTIDE SEQUENCE</scope>
    <source>
        <strain evidence="3">44XB</strain>
    </source>
</reference>
<accession>A0ABY9KZ52</accession>
<feature type="transmembrane region" description="Helical" evidence="1">
    <location>
        <begin position="46"/>
        <end position="70"/>
    </location>
</feature>
<gene>
    <name evidence="3" type="primary">ylbJ</name>
    <name evidence="3" type="ORF">QR721_05530</name>
</gene>
<evidence type="ECO:0000313" key="3">
    <source>
        <dbReference type="EMBL" id="WLV25667.1"/>
    </source>
</evidence>
<dbReference type="Pfam" id="PF07670">
    <property type="entry name" value="Gate"/>
    <property type="match status" value="2"/>
</dbReference>
<keyword evidence="1" id="KW-0472">Membrane</keyword>
<evidence type="ECO:0000259" key="2">
    <source>
        <dbReference type="Pfam" id="PF07670"/>
    </source>
</evidence>
<feature type="transmembrane region" description="Helical" evidence="1">
    <location>
        <begin position="289"/>
        <end position="306"/>
    </location>
</feature>
<feature type="transmembrane region" description="Helical" evidence="1">
    <location>
        <begin position="327"/>
        <end position="345"/>
    </location>
</feature>
<evidence type="ECO:0000256" key="1">
    <source>
        <dbReference type="SAM" id="Phobius"/>
    </source>
</evidence>
<feature type="domain" description="Nucleoside transporter/FeoB GTPase Gate" evidence="2">
    <location>
        <begin position="222"/>
        <end position="313"/>
    </location>
</feature>
<protein>
    <submittedName>
        <fullName evidence="3">Sporulation integral membrane protein YlbJ</fullName>
    </submittedName>
</protein>
<name>A0ABY9KZ52_9BACI</name>
<proteinExistence type="predicted"/>
<dbReference type="InterPro" id="IPR011642">
    <property type="entry name" value="Gate_dom"/>
</dbReference>
<keyword evidence="1" id="KW-0812">Transmembrane</keyword>